<dbReference type="SUPFAM" id="SSF52540">
    <property type="entry name" value="P-loop containing nucleoside triphosphate hydrolases"/>
    <property type="match status" value="1"/>
</dbReference>
<dbReference type="GO" id="GO:0006357">
    <property type="term" value="P:regulation of transcription by RNA polymerase II"/>
    <property type="evidence" value="ECO:0007669"/>
    <property type="project" value="TreeGrafter"/>
</dbReference>
<feature type="region of interest" description="Disordered" evidence="8">
    <location>
        <begin position="149"/>
        <end position="214"/>
    </location>
</feature>
<dbReference type="InterPro" id="IPR000048">
    <property type="entry name" value="IQ_motif_EF-hand-BS"/>
</dbReference>
<organism evidence="11 12">
    <name type="scientific">Iris pallida</name>
    <name type="common">Sweet iris</name>
    <dbReference type="NCBI Taxonomy" id="29817"/>
    <lineage>
        <taxon>Eukaryota</taxon>
        <taxon>Viridiplantae</taxon>
        <taxon>Streptophyta</taxon>
        <taxon>Embryophyta</taxon>
        <taxon>Tracheophyta</taxon>
        <taxon>Spermatophyta</taxon>
        <taxon>Magnoliopsida</taxon>
        <taxon>Liliopsida</taxon>
        <taxon>Asparagales</taxon>
        <taxon>Iridaceae</taxon>
        <taxon>Iridoideae</taxon>
        <taxon>Irideae</taxon>
        <taxon>Iris</taxon>
    </lineage>
</organism>
<dbReference type="SMART" id="SM01076">
    <property type="entry name" value="CG-1"/>
    <property type="match status" value="1"/>
</dbReference>
<dbReference type="PROSITE" id="PS50297">
    <property type="entry name" value="ANK_REP_REGION"/>
    <property type="match status" value="1"/>
</dbReference>
<keyword evidence="5" id="KW-0804">Transcription</keyword>
<reference evidence="11" key="2">
    <citation type="submission" date="2023-04" db="EMBL/GenBank/DDBJ databases">
        <authorList>
            <person name="Bruccoleri R.E."/>
            <person name="Oakeley E.J."/>
            <person name="Faust A.-M."/>
            <person name="Dessus-Babus S."/>
            <person name="Altorfer M."/>
            <person name="Burckhardt D."/>
            <person name="Oertli M."/>
            <person name="Naumann U."/>
            <person name="Petersen F."/>
            <person name="Wong J."/>
        </authorList>
    </citation>
    <scope>NUCLEOTIDE SEQUENCE</scope>
    <source>
        <strain evidence="11">GSM-AAB239-AS_SAM_17_03QT</strain>
        <tissue evidence="11">Leaf</tissue>
    </source>
</reference>
<dbReference type="Proteomes" id="UP001140949">
    <property type="component" value="Unassembled WGS sequence"/>
</dbReference>
<dbReference type="Gene3D" id="1.25.40.20">
    <property type="entry name" value="Ankyrin repeat-containing domain"/>
    <property type="match status" value="1"/>
</dbReference>
<dbReference type="PROSITE" id="PS50096">
    <property type="entry name" value="IQ"/>
    <property type="match status" value="4"/>
</dbReference>
<comment type="caution">
    <text evidence="11">The sequence shown here is derived from an EMBL/GenBank/DDBJ whole genome shotgun (WGS) entry which is preliminary data.</text>
</comment>
<dbReference type="InterPro" id="IPR027417">
    <property type="entry name" value="P-loop_NTPase"/>
</dbReference>
<dbReference type="InterPro" id="IPR005559">
    <property type="entry name" value="CG-1_dom"/>
</dbReference>
<evidence type="ECO:0000256" key="3">
    <source>
        <dbReference type="ARBA" id="ARBA00023043"/>
    </source>
</evidence>
<dbReference type="PANTHER" id="PTHR23335:SF3">
    <property type="entry name" value="CALMODULIN-BINDING TRANSCRIPTION ACTIVATOR 5"/>
    <property type="match status" value="1"/>
</dbReference>
<accession>A0AAX6I801</accession>
<dbReference type="Gene3D" id="2.60.40.10">
    <property type="entry name" value="Immunoglobulins"/>
    <property type="match status" value="1"/>
</dbReference>
<evidence type="ECO:0000256" key="5">
    <source>
        <dbReference type="ARBA" id="ARBA00023163"/>
    </source>
</evidence>
<dbReference type="EMBL" id="JANAVB010003999">
    <property type="protein sequence ID" value="KAJ6849053.1"/>
    <property type="molecule type" value="Genomic_DNA"/>
</dbReference>
<feature type="compositionally biased region" description="Polar residues" evidence="8">
    <location>
        <begin position="161"/>
        <end position="178"/>
    </location>
</feature>
<dbReference type="InterPro" id="IPR036770">
    <property type="entry name" value="Ankyrin_rpt-contain_sf"/>
</dbReference>
<dbReference type="PANTHER" id="PTHR23335">
    <property type="entry name" value="CALMODULIN-BINDING TRANSCRIPTION ACTIVATOR CAMTA"/>
    <property type="match status" value="1"/>
</dbReference>
<comment type="similarity">
    <text evidence="2">Belongs to the CAMTA family.</text>
</comment>
<dbReference type="PROSITE" id="PS51437">
    <property type="entry name" value="CG_1"/>
    <property type="match status" value="1"/>
</dbReference>
<evidence type="ECO:0000313" key="10">
    <source>
        <dbReference type="EMBL" id="KAJ6823862.1"/>
    </source>
</evidence>
<dbReference type="GO" id="GO:0005634">
    <property type="term" value="C:nucleus"/>
    <property type="evidence" value="ECO:0007669"/>
    <property type="project" value="UniProtKB-SubCell"/>
</dbReference>
<evidence type="ECO:0000256" key="1">
    <source>
        <dbReference type="ARBA" id="ARBA00004123"/>
    </source>
</evidence>
<gene>
    <name evidence="10" type="ORF">M6B38_127885</name>
    <name evidence="11" type="ORF">M6B38_271245</name>
</gene>
<dbReference type="SUPFAM" id="SSF48403">
    <property type="entry name" value="Ankyrin repeat"/>
    <property type="match status" value="1"/>
</dbReference>
<dbReference type="AlphaFoldDB" id="A0AAX6I801"/>
<dbReference type="GO" id="GO:0003712">
    <property type="term" value="F:transcription coregulator activity"/>
    <property type="evidence" value="ECO:0007669"/>
    <property type="project" value="TreeGrafter"/>
</dbReference>
<dbReference type="Pfam" id="PF12796">
    <property type="entry name" value="Ank_2"/>
    <property type="match status" value="1"/>
</dbReference>
<reference evidence="11" key="1">
    <citation type="journal article" date="2023" name="GigaByte">
        <title>Genome assembly of the bearded iris, Iris pallida Lam.</title>
        <authorList>
            <person name="Bruccoleri R.E."/>
            <person name="Oakeley E.J."/>
            <person name="Faust A.M.E."/>
            <person name="Altorfer M."/>
            <person name="Dessus-Babus S."/>
            <person name="Burckhardt D."/>
            <person name="Oertli M."/>
            <person name="Naumann U."/>
            <person name="Petersen F."/>
            <person name="Wong J."/>
        </authorList>
    </citation>
    <scope>NUCLEOTIDE SEQUENCE</scope>
    <source>
        <strain evidence="11">GSM-AAB239-AS_SAM_17_03QT</strain>
    </source>
</reference>
<feature type="domain" description="CG-1" evidence="9">
    <location>
        <begin position="24"/>
        <end position="150"/>
    </location>
</feature>
<dbReference type="CDD" id="cd23767">
    <property type="entry name" value="IQCD"/>
    <property type="match status" value="3"/>
</dbReference>
<dbReference type="SMART" id="SM00015">
    <property type="entry name" value="IQ"/>
    <property type="match status" value="3"/>
</dbReference>
<protein>
    <submittedName>
        <fullName evidence="11">Calmodulin-binding transcription activator 6-like</fullName>
    </submittedName>
</protein>
<evidence type="ECO:0000256" key="7">
    <source>
        <dbReference type="PROSITE-ProRule" id="PRU00023"/>
    </source>
</evidence>
<keyword evidence="4" id="KW-0010">Activator</keyword>
<dbReference type="EMBL" id="JANAVB010022596">
    <property type="protein sequence ID" value="KAJ6823862.1"/>
    <property type="molecule type" value="Genomic_DNA"/>
</dbReference>
<proteinExistence type="inferred from homology"/>
<evidence type="ECO:0000313" key="11">
    <source>
        <dbReference type="EMBL" id="KAJ6849053.1"/>
    </source>
</evidence>
<evidence type="ECO:0000256" key="6">
    <source>
        <dbReference type="ARBA" id="ARBA00023242"/>
    </source>
</evidence>
<name>A0AAX6I801_IRIPA</name>
<dbReference type="Pfam" id="PF00612">
    <property type="entry name" value="IQ"/>
    <property type="match status" value="4"/>
</dbReference>
<dbReference type="SMART" id="SM00248">
    <property type="entry name" value="ANK"/>
    <property type="match status" value="2"/>
</dbReference>
<comment type="subcellular location">
    <subcellularLocation>
        <location evidence="1">Nucleus</location>
    </subcellularLocation>
</comment>
<keyword evidence="3 7" id="KW-0040">ANK repeat</keyword>
<feature type="repeat" description="ANK" evidence="7">
    <location>
        <begin position="649"/>
        <end position="681"/>
    </location>
</feature>
<keyword evidence="12" id="KW-1185">Reference proteome</keyword>
<sequence length="961" mass="108127">MDLASNSCSLEGADVHGFHSLGDLHNFLGEASSRWLRPNEVLAVLCNYKYFKIQPQPVDKPESGHVLLFDRKMLRNFRQDGHRWKRKKDGKSIQEAHEKLKIGNEERIHVYYARGEHEPSFYRRSYWLLDKNKDRIVLVHYRRISEEKREHLSTPMESKEVSPSTKKMQYESPTTPVNSTSGSAHSELSGSAALSEEINSGGQTAHIGSDSSLVSGGTGLRNNEFGLDDIETLEWSDELGDIVQACISTDSGCVPPAQQMQYDLRNNYLNDAAFLPPKETASYWRPSEVVDRTGCSDAKLNGGYSHIVESQQNPQLGFSDVKQMSDGFSQVVEDEQNPVPLFNAQVMDCISNQSRNEISQIYTDGVFSSQSSFGRWNYVNDDSLGSLHGQQFGAPSQNGDFTHKEIFTIVDISPTWAYCTEATKVILIGSFDESNKHLAGSNMYCIIGKKCVAAEMVLNGVYRCTVMGQNLGMVNLFLTLDGNTPISQVLSFEYRSVPGTCAVTKPLEEDTVELSKMTSQVQRRLAHLLFSTTNTISILSNTRHLSTLRKAQKFADLTSPLMDKEWRNLLDISGNDDGSHVPRSEDLFELLLKNKLQEWLLNRVVEGCTITARDFLGQGAIHLCAILDYAWAVHLFLSSGLSLDFRDAYGWTALHWAAYYGREKMVAALLTSGANASLVTDSTAENPGGCTAADVASIRGYEGLAAYLAEEGLAAHMKAMALSGNIKSPLLPTSNDAVNYENLSEQELCLKDSLAAYRNAADAAARIQDAFRERALKLQTRAVQMVKPEMEATQIVSALKIQTAYRKYNARKMLKAAARIQSHFRTWQARKNFLNMRRQAIRIQAVYRGRQARRQYRKVIWSVGVLEKAILRWRLKKKGLRGIKTEETEAMRVDMEQEDNVMEQDFFRIGREQAEDRMQRSVVKVQAIFRSYRAQQEYRRIKLAHQHAKLEFDLGGAFGFS</sequence>
<dbReference type="GO" id="GO:0003690">
    <property type="term" value="F:double-stranded DNA binding"/>
    <property type="evidence" value="ECO:0007669"/>
    <property type="project" value="TreeGrafter"/>
</dbReference>
<feature type="compositionally biased region" description="Low complexity" evidence="8">
    <location>
        <begin position="179"/>
        <end position="197"/>
    </location>
</feature>
<evidence type="ECO:0000259" key="9">
    <source>
        <dbReference type="PROSITE" id="PS51437"/>
    </source>
</evidence>
<dbReference type="Gene3D" id="1.20.5.190">
    <property type="match status" value="1"/>
</dbReference>
<dbReference type="Pfam" id="PF03859">
    <property type="entry name" value="CG-1"/>
    <property type="match status" value="1"/>
</dbReference>
<evidence type="ECO:0000256" key="4">
    <source>
        <dbReference type="ARBA" id="ARBA00023159"/>
    </source>
</evidence>
<keyword evidence="6" id="KW-0539">Nucleus</keyword>
<evidence type="ECO:0000256" key="2">
    <source>
        <dbReference type="ARBA" id="ARBA00008267"/>
    </source>
</evidence>
<dbReference type="InterPro" id="IPR013783">
    <property type="entry name" value="Ig-like_fold"/>
</dbReference>
<dbReference type="InterPro" id="IPR014756">
    <property type="entry name" value="Ig_E-set"/>
</dbReference>
<dbReference type="PROSITE" id="PS50088">
    <property type="entry name" value="ANK_REPEAT"/>
    <property type="match status" value="1"/>
</dbReference>
<feature type="compositionally biased region" description="Basic and acidic residues" evidence="8">
    <location>
        <begin position="149"/>
        <end position="160"/>
    </location>
</feature>
<evidence type="ECO:0000256" key="8">
    <source>
        <dbReference type="SAM" id="MobiDB-lite"/>
    </source>
</evidence>
<dbReference type="SUPFAM" id="SSF81296">
    <property type="entry name" value="E set domains"/>
    <property type="match status" value="1"/>
</dbReference>
<dbReference type="InterPro" id="IPR002110">
    <property type="entry name" value="Ankyrin_rpt"/>
</dbReference>
<evidence type="ECO:0000313" key="12">
    <source>
        <dbReference type="Proteomes" id="UP001140949"/>
    </source>
</evidence>